<evidence type="ECO:0000259" key="12">
    <source>
        <dbReference type="PROSITE" id="PS50113"/>
    </source>
</evidence>
<dbReference type="Gene3D" id="3.30.450.20">
    <property type="entry name" value="PAS domain"/>
    <property type="match status" value="1"/>
</dbReference>
<dbReference type="SMART" id="SM00304">
    <property type="entry name" value="HAMP"/>
    <property type="match status" value="1"/>
</dbReference>
<dbReference type="Pfam" id="PF08448">
    <property type="entry name" value="PAS_4"/>
    <property type="match status" value="1"/>
</dbReference>
<dbReference type="AlphaFoldDB" id="A0A5K8AI85"/>
<evidence type="ECO:0000259" key="11">
    <source>
        <dbReference type="PROSITE" id="PS50110"/>
    </source>
</evidence>
<evidence type="ECO:0000256" key="4">
    <source>
        <dbReference type="ARBA" id="ARBA00022553"/>
    </source>
</evidence>
<keyword evidence="15" id="KW-1185">Reference proteome</keyword>
<dbReference type="Pfam" id="PF00072">
    <property type="entry name" value="Response_reg"/>
    <property type="match status" value="1"/>
</dbReference>
<dbReference type="InterPro" id="IPR001789">
    <property type="entry name" value="Sig_transdc_resp-reg_receiver"/>
</dbReference>
<dbReference type="SMART" id="SM00448">
    <property type="entry name" value="REC"/>
    <property type="match status" value="1"/>
</dbReference>
<dbReference type="Gene3D" id="3.40.50.2300">
    <property type="match status" value="1"/>
</dbReference>
<keyword evidence="5" id="KW-0808">Transferase</keyword>
<dbReference type="Gene3D" id="6.10.340.10">
    <property type="match status" value="1"/>
</dbReference>
<dbReference type="InterPro" id="IPR013656">
    <property type="entry name" value="PAS_4"/>
</dbReference>
<dbReference type="InterPro" id="IPR005467">
    <property type="entry name" value="His_kinase_dom"/>
</dbReference>
<dbReference type="GO" id="GO:0016020">
    <property type="term" value="C:membrane"/>
    <property type="evidence" value="ECO:0007669"/>
    <property type="project" value="UniProtKB-SubCell"/>
</dbReference>
<proteinExistence type="predicted"/>
<dbReference type="CDD" id="cd00082">
    <property type="entry name" value="HisKA"/>
    <property type="match status" value="1"/>
</dbReference>
<protein>
    <recommendedName>
        <fullName evidence="3">histidine kinase</fullName>
        <ecNumber evidence="3">2.7.13.3</ecNumber>
    </recommendedName>
</protein>
<evidence type="ECO:0000256" key="7">
    <source>
        <dbReference type="PROSITE-ProRule" id="PRU00169"/>
    </source>
</evidence>
<keyword evidence="9" id="KW-1133">Transmembrane helix</keyword>
<dbReference type="PRINTS" id="PR00344">
    <property type="entry name" value="BCTRLSENSOR"/>
</dbReference>
<feature type="domain" description="Histidine kinase" evidence="10">
    <location>
        <begin position="396"/>
        <end position="620"/>
    </location>
</feature>
<gene>
    <name evidence="14" type="ORF">DSCOOX_55730</name>
</gene>
<evidence type="ECO:0000259" key="10">
    <source>
        <dbReference type="PROSITE" id="PS50109"/>
    </source>
</evidence>
<dbReference type="InterPro" id="IPR003594">
    <property type="entry name" value="HATPase_dom"/>
</dbReference>
<comment type="catalytic activity">
    <reaction evidence="1">
        <text>ATP + protein L-histidine = ADP + protein N-phospho-L-histidine.</text>
        <dbReference type="EC" id="2.7.13.3"/>
    </reaction>
</comment>
<dbReference type="Pfam" id="PF02518">
    <property type="entry name" value="HATPase_c"/>
    <property type="match status" value="1"/>
</dbReference>
<feature type="transmembrane region" description="Helical" evidence="9">
    <location>
        <begin position="161"/>
        <end position="182"/>
    </location>
</feature>
<dbReference type="SUPFAM" id="SSF47384">
    <property type="entry name" value="Homodimeric domain of signal transducing histidine kinase"/>
    <property type="match status" value="1"/>
</dbReference>
<keyword evidence="9" id="KW-0812">Transmembrane</keyword>
<dbReference type="SMART" id="SM00387">
    <property type="entry name" value="HATPase_c"/>
    <property type="match status" value="1"/>
</dbReference>
<dbReference type="PANTHER" id="PTHR43065">
    <property type="entry name" value="SENSOR HISTIDINE KINASE"/>
    <property type="match status" value="1"/>
</dbReference>
<dbReference type="PROSITE" id="PS50885">
    <property type="entry name" value="HAMP"/>
    <property type="match status" value="1"/>
</dbReference>
<dbReference type="Gene3D" id="1.10.287.130">
    <property type="match status" value="1"/>
</dbReference>
<evidence type="ECO:0000256" key="3">
    <source>
        <dbReference type="ARBA" id="ARBA00012438"/>
    </source>
</evidence>
<dbReference type="PROSITE" id="PS50109">
    <property type="entry name" value="HIS_KIN"/>
    <property type="match status" value="1"/>
</dbReference>
<dbReference type="PROSITE" id="PS50113">
    <property type="entry name" value="PAC"/>
    <property type="match status" value="1"/>
</dbReference>
<feature type="transmembrane region" description="Helical" evidence="9">
    <location>
        <begin position="6"/>
        <end position="30"/>
    </location>
</feature>
<reference evidence="14 15" key="1">
    <citation type="submission" date="2019-11" db="EMBL/GenBank/DDBJ databases">
        <title>Comparative genomics of hydrocarbon-degrading Desulfosarcina strains.</title>
        <authorList>
            <person name="Watanabe M."/>
            <person name="Kojima H."/>
            <person name="Fukui M."/>
        </authorList>
    </citation>
    <scope>NUCLEOTIDE SEQUENCE [LARGE SCALE GENOMIC DNA]</scope>
    <source>
        <strain evidence="15">oXyS1</strain>
    </source>
</reference>
<evidence type="ECO:0000256" key="2">
    <source>
        <dbReference type="ARBA" id="ARBA00004370"/>
    </source>
</evidence>
<name>A0A5K8AI85_9BACT</name>
<dbReference type="SUPFAM" id="SSF55874">
    <property type="entry name" value="ATPase domain of HSP90 chaperone/DNA topoisomerase II/histidine kinase"/>
    <property type="match status" value="1"/>
</dbReference>
<feature type="coiled-coil region" evidence="8">
    <location>
        <begin position="217"/>
        <end position="265"/>
    </location>
</feature>
<evidence type="ECO:0000256" key="5">
    <source>
        <dbReference type="ARBA" id="ARBA00022679"/>
    </source>
</evidence>
<evidence type="ECO:0000256" key="9">
    <source>
        <dbReference type="SAM" id="Phobius"/>
    </source>
</evidence>
<dbReference type="InterPro" id="IPR003661">
    <property type="entry name" value="HisK_dim/P_dom"/>
</dbReference>
<dbReference type="EC" id="2.7.13.3" evidence="3"/>
<dbReference type="CDD" id="cd17546">
    <property type="entry name" value="REC_hyHK_CKI1_RcsC-like"/>
    <property type="match status" value="1"/>
</dbReference>
<dbReference type="Pfam" id="PF00672">
    <property type="entry name" value="HAMP"/>
    <property type="match status" value="1"/>
</dbReference>
<dbReference type="Proteomes" id="UP000422108">
    <property type="component" value="Chromosome"/>
</dbReference>
<organism evidence="14 15">
    <name type="scientific">Desulfosarcina ovata subsp. ovata</name>
    <dbReference type="NCBI Taxonomy" id="2752305"/>
    <lineage>
        <taxon>Bacteria</taxon>
        <taxon>Pseudomonadati</taxon>
        <taxon>Thermodesulfobacteriota</taxon>
        <taxon>Desulfobacteria</taxon>
        <taxon>Desulfobacterales</taxon>
        <taxon>Desulfosarcinaceae</taxon>
        <taxon>Desulfosarcina</taxon>
    </lineage>
</organism>
<dbReference type="InterPro" id="IPR000700">
    <property type="entry name" value="PAS-assoc_C"/>
</dbReference>
<dbReference type="PROSITE" id="PS50110">
    <property type="entry name" value="RESPONSE_REGULATORY"/>
    <property type="match status" value="1"/>
</dbReference>
<dbReference type="SMART" id="SM00388">
    <property type="entry name" value="HisKA"/>
    <property type="match status" value="1"/>
</dbReference>
<dbReference type="PANTHER" id="PTHR43065:SF42">
    <property type="entry name" value="TWO-COMPONENT SENSOR PPRA"/>
    <property type="match status" value="1"/>
</dbReference>
<dbReference type="NCBIfam" id="TIGR00229">
    <property type="entry name" value="sensory_box"/>
    <property type="match status" value="1"/>
</dbReference>
<dbReference type="GO" id="GO:0000155">
    <property type="term" value="F:phosphorelay sensor kinase activity"/>
    <property type="evidence" value="ECO:0007669"/>
    <property type="project" value="InterPro"/>
</dbReference>
<keyword evidence="6" id="KW-0418">Kinase</keyword>
<evidence type="ECO:0000256" key="6">
    <source>
        <dbReference type="ARBA" id="ARBA00022777"/>
    </source>
</evidence>
<feature type="domain" description="HAMP" evidence="13">
    <location>
        <begin position="184"/>
        <end position="236"/>
    </location>
</feature>
<dbReference type="InterPro" id="IPR036890">
    <property type="entry name" value="HATPase_C_sf"/>
</dbReference>
<sequence length="760" mass="84107">MKFATKIFITVFLSTALIISGMVIAAHFWISNHHMQTHLRFARMLARLAALKSENYILRNDRVELYRFYQSILQVNPSVDYIFAEKAAEILVHTFETGVPKGLLRLGAINTPDTAIITPVANNQGDLIYHIRVKLGAPAETILHFGLSDKKIRAELHSYRMLMLIVGIIMLATVPVGLALFLSRFISKPLYALKNGVKRIGRGELDYRLALTTGDEIEQLVHEINTMAAKLEKARNGLQAEIDERKQAERELANQTELLNNILNNVPHHIFWKDRESIFMGCNAAFARMAGLTTPAEVVGKSDDDLPWEKTESDAYRQIDRQIVETGTAMVDIEEVLTRADGQKKTVITSKVPLHEPKGNVSGILGIFYDITERKRMEETIKQTQKMEAIGTLAGGIAHDFNNILGSIIGYSELAIDDIACDDRTCGYLQQVLKSAMRAKDLVRQILTFSRKSREERKPIPLAAIVKEEAKLLRSTLPSTIEIRQHIDDNAGMVNADLTQMHQIVMNLCTNAAHAMSVGGGVLDITLAPIDLTPEQLEGYHGVSPGPFLELKIADTGTGIHPAVIHRIFEPFFTTKEKEKGTGMGLAVVHGIVKDHGGDITVQSHPGQGTSFTVILPRVVSDTEKKVFQSYTAPGGNERVLLIDDETTLLNLGKSMLESMGYQVTAVNGSLEALEIFQHAADAFDLVITDQTMPHMTGYHLARRMMAIHPSTRIILCTGYSDAITPEKVSAAGIRALLFKPISKNELGRTARDVIDGNEK</sequence>
<dbReference type="SUPFAM" id="SSF52172">
    <property type="entry name" value="CheY-like"/>
    <property type="match status" value="1"/>
</dbReference>
<keyword evidence="4 7" id="KW-0597">Phosphoprotein</keyword>
<dbReference type="InterPro" id="IPR036097">
    <property type="entry name" value="HisK_dim/P_sf"/>
</dbReference>
<dbReference type="InterPro" id="IPR035965">
    <property type="entry name" value="PAS-like_dom_sf"/>
</dbReference>
<feature type="modified residue" description="4-aspartylphosphate" evidence="7">
    <location>
        <position position="690"/>
    </location>
</feature>
<evidence type="ECO:0000313" key="14">
    <source>
        <dbReference type="EMBL" id="BBO92393.1"/>
    </source>
</evidence>
<feature type="domain" description="Response regulatory" evidence="11">
    <location>
        <begin position="639"/>
        <end position="755"/>
    </location>
</feature>
<dbReference type="SUPFAM" id="SSF158472">
    <property type="entry name" value="HAMP domain-like"/>
    <property type="match status" value="1"/>
</dbReference>
<evidence type="ECO:0000259" key="13">
    <source>
        <dbReference type="PROSITE" id="PS50885"/>
    </source>
</evidence>
<accession>A0A5K8AI85</accession>
<keyword evidence="9" id="KW-0472">Membrane</keyword>
<dbReference type="InterPro" id="IPR003660">
    <property type="entry name" value="HAMP_dom"/>
</dbReference>
<dbReference type="SUPFAM" id="SSF55785">
    <property type="entry name" value="PYP-like sensor domain (PAS domain)"/>
    <property type="match status" value="1"/>
</dbReference>
<dbReference type="Gene3D" id="3.30.565.10">
    <property type="entry name" value="Histidine kinase-like ATPase, C-terminal domain"/>
    <property type="match status" value="1"/>
</dbReference>
<evidence type="ECO:0000313" key="15">
    <source>
        <dbReference type="Proteomes" id="UP000422108"/>
    </source>
</evidence>
<dbReference type="InterPro" id="IPR011006">
    <property type="entry name" value="CheY-like_superfamily"/>
</dbReference>
<comment type="subcellular location">
    <subcellularLocation>
        <location evidence="2">Membrane</location>
    </subcellularLocation>
</comment>
<dbReference type="Pfam" id="PF00512">
    <property type="entry name" value="HisKA"/>
    <property type="match status" value="1"/>
</dbReference>
<dbReference type="InterPro" id="IPR001610">
    <property type="entry name" value="PAC"/>
</dbReference>
<dbReference type="CDD" id="cd06225">
    <property type="entry name" value="HAMP"/>
    <property type="match status" value="1"/>
</dbReference>
<evidence type="ECO:0000256" key="8">
    <source>
        <dbReference type="SAM" id="Coils"/>
    </source>
</evidence>
<feature type="domain" description="PAC" evidence="12">
    <location>
        <begin position="331"/>
        <end position="383"/>
    </location>
</feature>
<dbReference type="InterPro" id="IPR004358">
    <property type="entry name" value="Sig_transdc_His_kin-like_C"/>
</dbReference>
<dbReference type="InterPro" id="IPR000014">
    <property type="entry name" value="PAS"/>
</dbReference>
<dbReference type="SMART" id="SM00086">
    <property type="entry name" value="PAC"/>
    <property type="match status" value="1"/>
</dbReference>
<keyword evidence="8" id="KW-0175">Coiled coil</keyword>
<evidence type="ECO:0000256" key="1">
    <source>
        <dbReference type="ARBA" id="ARBA00000085"/>
    </source>
</evidence>
<dbReference type="CDD" id="cd00130">
    <property type="entry name" value="PAS"/>
    <property type="match status" value="1"/>
</dbReference>
<dbReference type="RefSeq" id="WP_155313146.1">
    <property type="nucleotide sequence ID" value="NZ_AP021879.1"/>
</dbReference>
<dbReference type="EMBL" id="AP021879">
    <property type="protein sequence ID" value="BBO92393.1"/>
    <property type="molecule type" value="Genomic_DNA"/>
</dbReference>